<evidence type="ECO:0000256" key="1">
    <source>
        <dbReference type="SAM" id="Phobius"/>
    </source>
</evidence>
<reference evidence="2 3" key="1">
    <citation type="journal article" date="2007" name="Int. J. Syst. Evol. Microbiol.">
        <title>Chryseobacterium flavum sp. nov., isolated from polluted soil.</title>
        <authorList>
            <person name="Zhou Y."/>
            <person name="Dong J."/>
            <person name="Wang X."/>
            <person name="Huang X."/>
            <person name="Zhang K.Y."/>
            <person name="Zhang Y.Q."/>
            <person name="Guo Y.F."/>
            <person name="Lai R."/>
            <person name="Li W.J."/>
        </authorList>
    </citation>
    <scope>NUCLEOTIDE SEQUENCE [LARGE SCALE GENOMIC DNA]</scope>
    <source>
        <strain evidence="2 3">KCTC 12877</strain>
    </source>
</reference>
<evidence type="ECO:0000313" key="3">
    <source>
        <dbReference type="Proteomes" id="UP000256769"/>
    </source>
</evidence>
<organism evidence="2 3">
    <name type="scientific">Chryseobacterium flavum</name>
    <dbReference type="NCBI Taxonomy" id="415851"/>
    <lineage>
        <taxon>Bacteria</taxon>
        <taxon>Pseudomonadati</taxon>
        <taxon>Bacteroidota</taxon>
        <taxon>Flavobacteriia</taxon>
        <taxon>Flavobacteriales</taxon>
        <taxon>Weeksellaceae</taxon>
        <taxon>Chryseobacterium group</taxon>
        <taxon>Chryseobacterium</taxon>
    </lineage>
</organism>
<gene>
    <name evidence="2" type="ORF">DRF59_08815</name>
</gene>
<comment type="caution">
    <text evidence="2">The sequence shown here is derived from an EMBL/GenBank/DDBJ whole genome shotgun (WGS) entry which is preliminary data.</text>
</comment>
<feature type="transmembrane region" description="Helical" evidence="1">
    <location>
        <begin position="67"/>
        <end position="92"/>
    </location>
</feature>
<dbReference type="AlphaFoldDB" id="A0A3D9CMU1"/>
<dbReference type="Proteomes" id="UP000256769">
    <property type="component" value="Unassembled WGS sequence"/>
</dbReference>
<accession>A0A3D9CMU1</accession>
<evidence type="ECO:0000313" key="2">
    <source>
        <dbReference type="EMBL" id="REC67055.1"/>
    </source>
</evidence>
<keyword evidence="1" id="KW-0472">Membrane</keyword>
<dbReference type="EMBL" id="QNUE01000006">
    <property type="protein sequence ID" value="REC67055.1"/>
    <property type="molecule type" value="Genomic_DNA"/>
</dbReference>
<keyword evidence="3" id="KW-1185">Reference proteome</keyword>
<keyword evidence="1" id="KW-0812">Transmembrane</keyword>
<keyword evidence="1" id="KW-1133">Transmembrane helix</keyword>
<proteinExistence type="predicted"/>
<feature type="transmembrane region" description="Helical" evidence="1">
    <location>
        <begin position="6"/>
        <end position="25"/>
    </location>
</feature>
<protein>
    <submittedName>
        <fullName evidence="2">Uncharacterized protein</fullName>
    </submittedName>
</protein>
<name>A0A3D9CMU1_9FLAO</name>
<sequence>MNSALAIPFFTFSFLLSIGVLLLLCPELPASSSQRVNSRYSASRFIHLASATSFSVKLKTVPGVSSIYFNSTLLIFGTSLGWGCISSAIGALPSGL</sequence>